<evidence type="ECO:0000313" key="2">
    <source>
        <dbReference type="Proteomes" id="UP000198531"/>
    </source>
</evidence>
<name>A0A1I6HF76_9EURY</name>
<dbReference type="EMBL" id="FOYT01000002">
    <property type="protein sequence ID" value="SFR52937.1"/>
    <property type="molecule type" value="Genomic_DNA"/>
</dbReference>
<reference evidence="2" key="1">
    <citation type="submission" date="2016-10" db="EMBL/GenBank/DDBJ databases">
        <authorList>
            <person name="Varghese N."/>
            <person name="Submissions S."/>
        </authorList>
    </citation>
    <scope>NUCLEOTIDE SEQUENCE [LARGE SCALE GENOMIC DNA]</scope>
    <source>
        <strain evidence="2">CGMCC 1.7736</strain>
    </source>
</reference>
<dbReference type="RefSeq" id="WP_245778467.1">
    <property type="nucleotide sequence ID" value="NZ_FOYT01000002.1"/>
</dbReference>
<keyword evidence="2" id="KW-1185">Reference proteome</keyword>
<organism evidence="1 2">
    <name type="scientific">Halogeometricum rufum</name>
    <dbReference type="NCBI Taxonomy" id="553469"/>
    <lineage>
        <taxon>Archaea</taxon>
        <taxon>Methanobacteriati</taxon>
        <taxon>Methanobacteriota</taxon>
        <taxon>Stenosarchaea group</taxon>
        <taxon>Halobacteria</taxon>
        <taxon>Halobacteriales</taxon>
        <taxon>Haloferacaceae</taxon>
        <taxon>Halogeometricum</taxon>
    </lineage>
</organism>
<protein>
    <submittedName>
        <fullName evidence="1">Uncharacterized protein</fullName>
    </submittedName>
</protein>
<sequence>MSYDLRTVVAVFVVGLLVGGGGVAYVLPAATTTGPTSSTGVATGCTADPPAGPSSYLVRVPGGETTTFVFNRTYAHEAAALDFDATVENPAPGVYVYRIASSPDADAEKTPPEDCTPVSRLDGVATVPSDYETFRVVFDGRTVASVENDGSHVILRRLENGTA</sequence>
<accession>A0A1I6HF76</accession>
<evidence type="ECO:0000313" key="1">
    <source>
        <dbReference type="EMBL" id="SFR52937.1"/>
    </source>
</evidence>
<proteinExistence type="predicted"/>
<gene>
    <name evidence="1" type="ORF">SAMN04487947_1979</name>
</gene>
<dbReference type="Proteomes" id="UP000198531">
    <property type="component" value="Unassembled WGS sequence"/>
</dbReference>
<dbReference type="STRING" id="553469.SAMN04487947_1979"/>
<dbReference type="AlphaFoldDB" id="A0A1I6HF76"/>